<evidence type="ECO:0008006" key="9">
    <source>
        <dbReference type="Google" id="ProtNLM"/>
    </source>
</evidence>
<protein>
    <recommendedName>
        <fullName evidence="9">C-terminal binding protein</fullName>
    </recommendedName>
</protein>
<dbReference type="PANTHER" id="PTHR43761">
    <property type="entry name" value="D-ISOMER SPECIFIC 2-HYDROXYACID DEHYDROGENASE FAMILY PROTEIN (AFU_ORTHOLOGUE AFUA_1G13630)"/>
    <property type="match status" value="1"/>
</dbReference>
<evidence type="ECO:0000259" key="5">
    <source>
        <dbReference type="Pfam" id="PF00389"/>
    </source>
</evidence>
<dbReference type="Pfam" id="PF00389">
    <property type="entry name" value="2-Hacid_dh"/>
    <property type="match status" value="1"/>
</dbReference>
<dbReference type="InterPro" id="IPR029753">
    <property type="entry name" value="D-isomer_DH_CS"/>
</dbReference>
<comment type="similarity">
    <text evidence="1 4">Belongs to the D-isomer specific 2-hydroxyacid dehydrogenase family.</text>
</comment>
<gene>
    <name evidence="7" type="ORF">CP557_20665</name>
</gene>
<dbReference type="InterPro" id="IPR006140">
    <property type="entry name" value="D-isomer_DH_NAD-bd"/>
</dbReference>
<dbReference type="CDD" id="cd05299">
    <property type="entry name" value="CtBP_dh"/>
    <property type="match status" value="1"/>
</dbReference>
<comment type="caution">
    <text evidence="7">The sequence shown here is derived from an EMBL/GenBank/DDBJ whole genome shotgun (WGS) entry which is preliminary data.</text>
</comment>
<dbReference type="Pfam" id="PF02826">
    <property type="entry name" value="2-Hacid_dh_C"/>
    <property type="match status" value="1"/>
</dbReference>
<keyword evidence="2 4" id="KW-0560">Oxidoreductase</keyword>
<feature type="domain" description="D-isomer specific 2-hydroxyacid dehydrogenase NAD-binding" evidence="6">
    <location>
        <begin position="108"/>
        <end position="285"/>
    </location>
</feature>
<dbReference type="SUPFAM" id="SSF51735">
    <property type="entry name" value="NAD(P)-binding Rossmann-fold domains"/>
    <property type="match status" value="1"/>
</dbReference>
<reference evidence="7 8" key="1">
    <citation type="submission" date="2017-09" db="EMBL/GenBank/DDBJ databases">
        <title>Genome sequences of Natrinema ejinorence JCM 13890T.</title>
        <authorList>
            <person name="Roh S.W."/>
            <person name="Kim Y.B."/>
            <person name="Kim J.Y."/>
        </authorList>
    </citation>
    <scope>NUCLEOTIDE SEQUENCE [LARGE SCALE GENOMIC DNA]</scope>
    <source>
        <strain evidence="7 8">JCM 13890</strain>
    </source>
</reference>
<sequence>MEYQVVFTDHTFETLDIERDILEEVGADVIDGEAVDGPLDDHLEGADAVIVMYETIDADRMDRMPDCRIVSRTGIGVDNVDLDAATDRGIHVTNVPDYCIPEVSDHTMALLLALERKVVDYNRRVKAGEWDVTAGRTMHRLSGQTLGLVAFGDIARAVCQKATAFGMDVVTFDPYLGEDDVADTNATLVDDLETLLERSDAVSVHTPLTAETEGMISTAEFARMKDSAFIINPARGGIIDEAALTDAVEAGEIAGAALDVLADEPPEPDGKLMELDQVLLTPHAAWNSAESVVELREKAAWNVRTTLEGGVSEYLVNDEVRQ</sequence>
<dbReference type="OrthoDB" id="34275at2157"/>
<dbReference type="PROSITE" id="PS00670">
    <property type="entry name" value="D_2_HYDROXYACID_DH_2"/>
    <property type="match status" value="1"/>
</dbReference>
<dbReference type="InterPro" id="IPR043322">
    <property type="entry name" value="CtBP"/>
</dbReference>
<evidence type="ECO:0000313" key="7">
    <source>
        <dbReference type="EMBL" id="PCR88894.1"/>
    </source>
</evidence>
<dbReference type="GO" id="GO:0003714">
    <property type="term" value="F:transcription corepressor activity"/>
    <property type="evidence" value="ECO:0007669"/>
    <property type="project" value="InterPro"/>
</dbReference>
<evidence type="ECO:0000313" key="8">
    <source>
        <dbReference type="Proteomes" id="UP000219689"/>
    </source>
</evidence>
<evidence type="ECO:0000256" key="2">
    <source>
        <dbReference type="ARBA" id="ARBA00023002"/>
    </source>
</evidence>
<evidence type="ECO:0000256" key="1">
    <source>
        <dbReference type="ARBA" id="ARBA00005854"/>
    </source>
</evidence>
<dbReference type="Gene3D" id="3.40.50.720">
    <property type="entry name" value="NAD(P)-binding Rossmann-like Domain"/>
    <property type="match status" value="2"/>
</dbReference>
<evidence type="ECO:0000259" key="6">
    <source>
        <dbReference type="Pfam" id="PF02826"/>
    </source>
</evidence>
<dbReference type="InterPro" id="IPR050418">
    <property type="entry name" value="D-iso_2-hydroxyacid_DH_PdxB"/>
</dbReference>
<dbReference type="RefSeq" id="WP_097381911.1">
    <property type="nucleotide sequence ID" value="NZ_NXNI01000002.1"/>
</dbReference>
<dbReference type="GO" id="GO:0051287">
    <property type="term" value="F:NAD binding"/>
    <property type="evidence" value="ECO:0007669"/>
    <property type="project" value="InterPro"/>
</dbReference>
<keyword evidence="3" id="KW-0520">NAD</keyword>
<dbReference type="PROSITE" id="PS00671">
    <property type="entry name" value="D_2_HYDROXYACID_DH_3"/>
    <property type="match status" value="1"/>
</dbReference>
<accession>A0A2A5QPZ7</accession>
<dbReference type="GO" id="GO:0016616">
    <property type="term" value="F:oxidoreductase activity, acting on the CH-OH group of donors, NAD or NADP as acceptor"/>
    <property type="evidence" value="ECO:0007669"/>
    <property type="project" value="InterPro"/>
</dbReference>
<feature type="domain" description="D-isomer specific 2-hydroxyacid dehydrogenase catalytic" evidence="5">
    <location>
        <begin position="20"/>
        <end position="317"/>
    </location>
</feature>
<proteinExistence type="inferred from homology"/>
<name>A0A2A5QPZ7_9EURY</name>
<keyword evidence="8" id="KW-1185">Reference proteome</keyword>
<dbReference type="InterPro" id="IPR036291">
    <property type="entry name" value="NAD(P)-bd_dom_sf"/>
</dbReference>
<dbReference type="SUPFAM" id="SSF52283">
    <property type="entry name" value="Formate/glycerate dehydrogenase catalytic domain-like"/>
    <property type="match status" value="1"/>
</dbReference>
<evidence type="ECO:0000256" key="4">
    <source>
        <dbReference type="RuleBase" id="RU003719"/>
    </source>
</evidence>
<organism evidence="7 8">
    <name type="scientific">Natrinema ejinorense</name>
    <dbReference type="NCBI Taxonomy" id="373386"/>
    <lineage>
        <taxon>Archaea</taxon>
        <taxon>Methanobacteriati</taxon>
        <taxon>Methanobacteriota</taxon>
        <taxon>Stenosarchaea group</taxon>
        <taxon>Halobacteria</taxon>
        <taxon>Halobacteriales</taxon>
        <taxon>Natrialbaceae</taxon>
        <taxon>Natrinema</taxon>
    </lineage>
</organism>
<dbReference type="EMBL" id="NXNI01000002">
    <property type="protein sequence ID" value="PCR88894.1"/>
    <property type="molecule type" value="Genomic_DNA"/>
</dbReference>
<dbReference type="FunFam" id="3.40.50.720:FF:000203">
    <property type="entry name" value="D-3-phosphoglycerate dehydrogenase (SerA)"/>
    <property type="match status" value="1"/>
</dbReference>
<evidence type="ECO:0000256" key="3">
    <source>
        <dbReference type="ARBA" id="ARBA00023027"/>
    </source>
</evidence>
<dbReference type="Proteomes" id="UP000219689">
    <property type="component" value="Unassembled WGS sequence"/>
</dbReference>
<dbReference type="AlphaFoldDB" id="A0A2A5QPZ7"/>
<dbReference type="InterPro" id="IPR006139">
    <property type="entry name" value="D-isomer_2_OHA_DH_cat_dom"/>
</dbReference>
<dbReference type="PANTHER" id="PTHR43761:SF1">
    <property type="entry name" value="D-ISOMER SPECIFIC 2-HYDROXYACID DEHYDROGENASE CATALYTIC DOMAIN-CONTAINING PROTEIN-RELATED"/>
    <property type="match status" value="1"/>
</dbReference>